<sequence length="42" mass="4553">MARPEQGDGVGETGRREETTLTPCPPHRRLAQDPRTPTALPG</sequence>
<proteinExistence type="predicted"/>
<dbReference type="AlphaFoldDB" id="A0A9X9LJZ6"/>
<evidence type="ECO:0000313" key="2">
    <source>
        <dbReference type="EMBL" id="VCW70047.1"/>
    </source>
</evidence>
<protein>
    <submittedName>
        <fullName evidence="2">Uncharacterized protein</fullName>
    </submittedName>
</protein>
<organism evidence="2 3">
    <name type="scientific">Gulo gulo</name>
    <name type="common">Wolverine</name>
    <name type="synonym">Gluton</name>
    <dbReference type="NCBI Taxonomy" id="48420"/>
    <lineage>
        <taxon>Eukaryota</taxon>
        <taxon>Metazoa</taxon>
        <taxon>Chordata</taxon>
        <taxon>Craniata</taxon>
        <taxon>Vertebrata</taxon>
        <taxon>Euteleostomi</taxon>
        <taxon>Mammalia</taxon>
        <taxon>Eutheria</taxon>
        <taxon>Laurasiatheria</taxon>
        <taxon>Carnivora</taxon>
        <taxon>Caniformia</taxon>
        <taxon>Musteloidea</taxon>
        <taxon>Mustelidae</taxon>
        <taxon>Guloninae</taxon>
        <taxon>Gulo</taxon>
    </lineage>
</organism>
<evidence type="ECO:0000256" key="1">
    <source>
        <dbReference type="SAM" id="MobiDB-lite"/>
    </source>
</evidence>
<evidence type="ECO:0000313" key="3">
    <source>
        <dbReference type="Proteomes" id="UP000269945"/>
    </source>
</evidence>
<feature type="region of interest" description="Disordered" evidence="1">
    <location>
        <begin position="1"/>
        <end position="42"/>
    </location>
</feature>
<feature type="non-terminal residue" evidence="2">
    <location>
        <position position="42"/>
    </location>
</feature>
<dbReference type="Proteomes" id="UP000269945">
    <property type="component" value="Unassembled WGS sequence"/>
</dbReference>
<dbReference type="EMBL" id="CYRY02005629">
    <property type="protein sequence ID" value="VCW70047.1"/>
    <property type="molecule type" value="Genomic_DNA"/>
</dbReference>
<name>A0A9X9LJZ6_GULGU</name>
<gene>
    <name evidence="2" type="ORF">BN2614_LOCUS1</name>
</gene>
<reference evidence="2 3" key="1">
    <citation type="submission" date="2018-10" db="EMBL/GenBank/DDBJ databases">
        <authorList>
            <person name="Ekblom R."/>
            <person name="Jareborg N."/>
        </authorList>
    </citation>
    <scope>NUCLEOTIDE SEQUENCE [LARGE SCALE GENOMIC DNA]</scope>
    <source>
        <tissue evidence="2">Muscle</tissue>
    </source>
</reference>
<comment type="caution">
    <text evidence="2">The sequence shown here is derived from an EMBL/GenBank/DDBJ whole genome shotgun (WGS) entry which is preliminary data.</text>
</comment>
<keyword evidence="3" id="KW-1185">Reference proteome</keyword>
<accession>A0A9X9LJZ6</accession>